<reference evidence="3 4" key="1">
    <citation type="journal article" date="2019" name="Int. J. Syst. Evol. Microbiol.">
        <title>The Global Catalogue of Microorganisms (GCM) 10K type strain sequencing project: providing services to taxonomists for standard genome sequencing and annotation.</title>
        <authorList>
            <consortium name="The Broad Institute Genomics Platform"/>
            <consortium name="The Broad Institute Genome Sequencing Center for Infectious Disease"/>
            <person name="Wu L."/>
            <person name="Ma J."/>
        </authorList>
    </citation>
    <scope>NUCLEOTIDE SEQUENCE [LARGE SCALE GENOMIC DNA]</scope>
    <source>
        <strain evidence="3 4">JCM 16014</strain>
    </source>
</reference>
<dbReference type="Proteomes" id="UP001500751">
    <property type="component" value="Unassembled WGS sequence"/>
</dbReference>
<feature type="region of interest" description="Disordered" evidence="1">
    <location>
        <begin position="68"/>
        <end position="100"/>
    </location>
</feature>
<feature type="transmembrane region" description="Helical" evidence="2">
    <location>
        <begin position="44"/>
        <end position="63"/>
    </location>
</feature>
<feature type="transmembrane region" description="Helical" evidence="2">
    <location>
        <begin position="21"/>
        <end position="38"/>
    </location>
</feature>
<evidence type="ECO:0000256" key="2">
    <source>
        <dbReference type="SAM" id="Phobius"/>
    </source>
</evidence>
<evidence type="ECO:0008006" key="5">
    <source>
        <dbReference type="Google" id="ProtNLM"/>
    </source>
</evidence>
<evidence type="ECO:0000256" key="1">
    <source>
        <dbReference type="SAM" id="MobiDB-lite"/>
    </source>
</evidence>
<keyword evidence="2" id="KW-1133">Transmembrane helix</keyword>
<name>A0ABN2V0P7_9ACTN</name>
<protein>
    <recommendedName>
        <fullName evidence="5">Holin</fullName>
    </recommendedName>
</protein>
<dbReference type="EMBL" id="BAAAQN010000041">
    <property type="protein sequence ID" value="GAA2046639.1"/>
    <property type="molecule type" value="Genomic_DNA"/>
</dbReference>
<evidence type="ECO:0000313" key="3">
    <source>
        <dbReference type="EMBL" id="GAA2046639.1"/>
    </source>
</evidence>
<feature type="compositionally biased region" description="Polar residues" evidence="1">
    <location>
        <begin position="68"/>
        <end position="82"/>
    </location>
</feature>
<keyword evidence="4" id="KW-1185">Reference proteome</keyword>
<dbReference type="RefSeq" id="WP_344668932.1">
    <property type="nucleotide sequence ID" value="NZ_BAAAQN010000041.1"/>
</dbReference>
<proteinExistence type="predicted"/>
<keyword evidence="2" id="KW-0472">Membrane</keyword>
<accession>A0ABN2V0P7</accession>
<comment type="caution">
    <text evidence="3">The sequence shown here is derived from an EMBL/GenBank/DDBJ whole genome shotgun (WGS) entry which is preliminary data.</text>
</comment>
<sequence length="100" mass="10334">MQSFRRIKDALKRALKGRKRLATAVITAAVGFVTGALLPEASVLTGAAVATVALVFLQVSFAITDGRNNGASPASNSESQTPPIVVDQVDKPELPTDSAA</sequence>
<evidence type="ECO:0000313" key="4">
    <source>
        <dbReference type="Proteomes" id="UP001500751"/>
    </source>
</evidence>
<keyword evidence="2" id="KW-0812">Transmembrane</keyword>
<gene>
    <name evidence="3" type="ORF">GCM10009839_58970</name>
</gene>
<organism evidence="3 4">
    <name type="scientific">Catenulispora yoronensis</name>
    <dbReference type="NCBI Taxonomy" id="450799"/>
    <lineage>
        <taxon>Bacteria</taxon>
        <taxon>Bacillati</taxon>
        <taxon>Actinomycetota</taxon>
        <taxon>Actinomycetes</taxon>
        <taxon>Catenulisporales</taxon>
        <taxon>Catenulisporaceae</taxon>
        <taxon>Catenulispora</taxon>
    </lineage>
</organism>